<reference evidence="9" key="1">
    <citation type="submission" date="2016-10" db="EMBL/GenBank/DDBJ databases">
        <authorList>
            <person name="Varghese N."/>
            <person name="Submissions S."/>
        </authorList>
    </citation>
    <scope>NUCLEOTIDE SEQUENCE [LARGE SCALE GENOMIC DNA]</scope>
    <source>
        <strain evidence="9">CGMCC 1.11012</strain>
    </source>
</reference>
<dbReference type="PANTHER" id="PTHR30287">
    <property type="entry name" value="MEMBRANE COMPONENT OF PREDICTED ABC SUPERFAMILY METABOLITE UPTAKE TRANSPORTER"/>
    <property type="match status" value="1"/>
</dbReference>
<dbReference type="PANTHER" id="PTHR30287:SF2">
    <property type="entry name" value="BLL1001 PROTEIN"/>
    <property type="match status" value="1"/>
</dbReference>
<feature type="domain" description="ABC3 transporter permease C-terminal" evidence="7">
    <location>
        <begin position="249"/>
        <end position="367"/>
    </location>
</feature>
<feature type="transmembrane region" description="Helical" evidence="6">
    <location>
        <begin position="699"/>
        <end position="720"/>
    </location>
</feature>
<evidence type="ECO:0000256" key="3">
    <source>
        <dbReference type="ARBA" id="ARBA00022692"/>
    </source>
</evidence>
<dbReference type="InterPro" id="IPR003838">
    <property type="entry name" value="ABC3_permease_C"/>
</dbReference>
<keyword evidence="9" id="KW-1185">Reference proteome</keyword>
<evidence type="ECO:0000256" key="4">
    <source>
        <dbReference type="ARBA" id="ARBA00022989"/>
    </source>
</evidence>
<evidence type="ECO:0000256" key="1">
    <source>
        <dbReference type="ARBA" id="ARBA00004651"/>
    </source>
</evidence>
<accession>A0A1G8F833</accession>
<proteinExistence type="predicted"/>
<feature type="transmembrane region" description="Helical" evidence="6">
    <location>
        <begin position="247"/>
        <end position="267"/>
    </location>
</feature>
<feature type="transmembrane region" description="Helical" evidence="6">
    <location>
        <begin position="607"/>
        <end position="627"/>
    </location>
</feature>
<feature type="transmembrane region" description="Helical" evidence="6">
    <location>
        <begin position="340"/>
        <end position="360"/>
    </location>
</feature>
<evidence type="ECO:0000256" key="5">
    <source>
        <dbReference type="ARBA" id="ARBA00023136"/>
    </source>
</evidence>
<protein>
    <submittedName>
        <fullName evidence="8">Putative ABC transport system permease protein</fullName>
    </submittedName>
</protein>
<evidence type="ECO:0000259" key="7">
    <source>
        <dbReference type="Pfam" id="PF02687"/>
    </source>
</evidence>
<organism evidence="8 9">
    <name type="scientific">Paenibacillus typhae</name>
    <dbReference type="NCBI Taxonomy" id="1174501"/>
    <lineage>
        <taxon>Bacteria</taxon>
        <taxon>Bacillati</taxon>
        <taxon>Bacillota</taxon>
        <taxon>Bacilli</taxon>
        <taxon>Bacillales</taxon>
        <taxon>Paenibacillaceae</taxon>
        <taxon>Paenibacillus</taxon>
    </lineage>
</organism>
<dbReference type="InterPro" id="IPR038766">
    <property type="entry name" value="Membrane_comp_ABC_pdt"/>
</dbReference>
<dbReference type="GO" id="GO:0005886">
    <property type="term" value="C:plasma membrane"/>
    <property type="evidence" value="ECO:0007669"/>
    <property type="project" value="UniProtKB-SubCell"/>
</dbReference>
<keyword evidence="4 6" id="KW-1133">Transmembrane helix</keyword>
<evidence type="ECO:0000256" key="2">
    <source>
        <dbReference type="ARBA" id="ARBA00022475"/>
    </source>
</evidence>
<keyword evidence="3 6" id="KW-0812">Transmembrane</keyword>
<dbReference type="Proteomes" id="UP000199050">
    <property type="component" value="Unassembled WGS sequence"/>
</dbReference>
<comment type="subcellular location">
    <subcellularLocation>
        <location evidence="1">Cell membrane</location>
        <topology evidence="1">Multi-pass membrane protein</topology>
    </subcellularLocation>
</comment>
<evidence type="ECO:0000256" key="6">
    <source>
        <dbReference type="SAM" id="Phobius"/>
    </source>
</evidence>
<evidence type="ECO:0000313" key="8">
    <source>
        <dbReference type="EMBL" id="SDH78268.1"/>
    </source>
</evidence>
<keyword evidence="2" id="KW-1003">Cell membrane</keyword>
<dbReference type="RefSeq" id="WP_090711236.1">
    <property type="nucleotide sequence ID" value="NZ_CBCSKY010000053.1"/>
</dbReference>
<feature type="transmembrane region" description="Helical" evidence="6">
    <location>
        <begin position="659"/>
        <end position="679"/>
    </location>
</feature>
<name>A0A1G8F833_9BACL</name>
<dbReference type="STRING" id="1174501.SAMN05216192_101162"/>
<dbReference type="AlphaFoldDB" id="A0A1G8F833"/>
<gene>
    <name evidence="8" type="ORF">SAMN05216192_101162</name>
</gene>
<dbReference type="OrthoDB" id="2934570at2"/>
<keyword evidence="5 6" id="KW-0472">Membrane</keyword>
<dbReference type="EMBL" id="FNDX01000001">
    <property type="protein sequence ID" value="SDH78268.1"/>
    <property type="molecule type" value="Genomic_DNA"/>
</dbReference>
<feature type="domain" description="ABC3 transporter permease C-terminal" evidence="7">
    <location>
        <begin position="610"/>
        <end position="723"/>
    </location>
</feature>
<dbReference type="Pfam" id="PF02687">
    <property type="entry name" value="FtsX"/>
    <property type="match status" value="2"/>
</dbReference>
<feature type="transmembrane region" description="Helical" evidence="6">
    <location>
        <begin position="406"/>
        <end position="427"/>
    </location>
</feature>
<evidence type="ECO:0000313" key="9">
    <source>
        <dbReference type="Proteomes" id="UP000199050"/>
    </source>
</evidence>
<feature type="transmembrane region" description="Helical" evidence="6">
    <location>
        <begin position="294"/>
        <end position="320"/>
    </location>
</feature>
<sequence length="737" mass="82512">MIINKRIRRELAWNKYRYGALFFLVVLSVSIVVSLAGAADSVFHTVDTNKINNIIEDGEFEVIAPLSSKQESDIRQLGVILAENFYMDGTISNAGTLRLFKNREIMNIVKLDSGSLANSQDNITVDKNFARSQGIALSDLLKVNDETYVVTGIGSAPDYSFVLKNPFDVVSDPEKFSIGFISEEAFKNLSEQGYGITYNYGFLLTDGASAKELKEYIKGDLTFFIEASDNTRIDGVKSDSQINKSSALIAGVIVLILVAYMISIFVAHNLDKESSVIGALYALGYRKKDLIKHYMILPCFLVFAASLIGVILGYLLIPYLEDTSSYYSIPSIQPVLRPYLIVYGIAIPLIITWTVNILAINRKLSTPPLQLLRKEKNYNKSINVNLGNIGFILRFRIRQFLREMKANITIVAGLILAILLMVFSFGINGTITNYVNHATEDAKYSYMYAMKYPLSEIPAGAEEAFVKPLYSYLGIAGKELEINLLGIRPENPYFKFTVGGVRDEVYISNAVAYKYGLGPNDTIDLRDSINDKSYTFKVKGVVPYSPGLYIFADIKYVREVFMQDEGYYNILLSANELKIDKSLIASVITLEDIAQSAAKLHDIMKSLISLLLTVSIVIFILVLYLLLKMMVDKAISSIALIKMFGYNEKEVRKLYLGNTSYTVALAVLLGLPLSTWIVKRIWPYMISNIAAGFESVIPFNLYLVTIGIVFISYITVQLMLARHIKQISLLEVLRSRE</sequence>